<organism evidence="1 2">
    <name type="scientific">Leptospira interrogans serogroup Icterohaemorrhagiae serovar copenhageni (strain Fiocruz L1-130)</name>
    <dbReference type="NCBI Taxonomy" id="267671"/>
    <lineage>
        <taxon>Bacteria</taxon>
        <taxon>Pseudomonadati</taxon>
        <taxon>Spirochaetota</taxon>
        <taxon>Spirochaetia</taxon>
        <taxon>Leptospirales</taxon>
        <taxon>Leptospiraceae</taxon>
        <taxon>Leptospira</taxon>
    </lineage>
</organism>
<gene>
    <name evidence="1" type="ordered locus">LIC_12077</name>
</gene>
<name>Q72QN6_LEPIC</name>
<dbReference type="Proteomes" id="UP000007037">
    <property type="component" value="Chromosome I"/>
</dbReference>
<evidence type="ECO:0000313" key="1">
    <source>
        <dbReference type="EMBL" id="AAS70648.1"/>
    </source>
</evidence>
<reference evidence="1 2" key="1">
    <citation type="journal article" date="2004" name="J. Bacteriol.">
        <title>Comparative genomics of two Leptospira interrogans serovars reveals novel insights into physiology and pathogenesis.</title>
        <authorList>
            <person name="Nascimento A.L."/>
            <person name="Ko A.I."/>
            <person name="Martins E.A."/>
            <person name="Monteiro-Vitorello C.B."/>
            <person name="Ho P.L."/>
            <person name="Haake D.A."/>
            <person name="Verjovski-Almeida S."/>
            <person name="Hartskeerl R.A."/>
            <person name="Marques M.V."/>
            <person name="Oliveira M.C."/>
            <person name="Menck C.F."/>
            <person name="Leite L.C."/>
            <person name="Carrer H."/>
            <person name="Coutinho L.L."/>
            <person name="Degrave W.M."/>
            <person name="Dellagostin O.A."/>
            <person name="El-Dorry H."/>
            <person name="Ferro E.S."/>
            <person name="Ferro M.I."/>
            <person name="Furlan L.R."/>
            <person name="Gamberini M."/>
            <person name="Giglioti E.A."/>
            <person name="Goes-Neto A."/>
            <person name="Goldman G.H."/>
            <person name="Goldman M.H."/>
            <person name="Harakava R."/>
            <person name="Jeronimo S.M."/>
            <person name="Junqueira-De-Azevedo I.L."/>
            <person name="Kimura E.T."/>
            <person name="Kuramae E.E."/>
            <person name="Lemos E.G."/>
            <person name="Lemos M.V."/>
            <person name="Marino C.L."/>
            <person name="Nunes L.R."/>
            <person name="De Oliveira R.C."/>
            <person name="Pereira G.G."/>
            <person name="Reis M.S."/>
            <person name="Schriefer A."/>
            <person name="Siqueira W.J."/>
            <person name="Sommer P."/>
            <person name="Tsai S.M."/>
            <person name="Simpson A.J."/>
            <person name="Ferro J.A."/>
            <person name="Camargo L.E."/>
            <person name="Kitajima J.P."/>
            <person name="Setubal J.C."/>
            <person name="Van Sluys M.A."/>
        </authorList>
    </citation>
    <scope>NUCLEOTIDE SEQUENCE [LARGE SCALE GENOMIC DNA]</scope>
    <source>
        <strain evidence="1 2">Fiocruz L1-130</strain>
    </source>
</reference>
<dbReference type="EMBL" id="AE016823">
    <property type="protein sequence ID" value="AAS70648.1"/>
    <property type="molecule type" value="Genomic_DNA"/>
</dbReference>
<dbReference type="AlphaFoldDB" id="Q72QN6"/>
<evidence type="ECO:0000313" key="2">
    <source>
        <dbReference type="Proteomes" id="UP000007037"/>
    </source>
</evidence>
<dbReference type="NCBIfam" id="NF047617">
    <property type="entry name" value="LIC12077_fam"/>
    <property type="match status" value="1"/>
</dbReference>
<proteinExistence type="predicted"/>
<accession>Q72QN6</accession>
<protein>
    <submittedName>
        <fullName evidence="1">Uncharacterized protein</fullName>
    </submittedName>
</protein>
<sequence>MSGVFCILFQVMLEECMVLIKETENEIDRQIRYFLEEKLEGILEEARKVKKRRQEVFHGKKNEKEKKNSEFENIQEETQLTLWEEDQCEHNKKMDSLGTGS</sequence>
<dbReference type="KEGG" id="lic:LIC_12077"/>
<dbReference type="HOGENOM" id="CLU_2288016_0_0_12"/>